<keyword evidence="1" id="KW-1133">Transmembrane helix</keyword>
<evidence type="ECO:0000313" key="3">
    <source>
        <dbReference type="Proteomes" id="UP000291822"/>
    </source>
</evidence>
<comment type="caution">
    <text evidence="2">The sequence shown here is derived from an EMBL/GenBank/DDBJ whole genome shotgun (WGS) entry which is preliminary data.</text>
</comment>
<gene>
    <name evidence="2" type="ORF">EZM97_06285</name>
</gene>
<evidence type="ECO:0008006" key="4">
    <source>
        <dbReference type="Google" id="ProtNLM"/>
    </source>
</evidence>
<sequence length="165" mass="17554">MKVRHVYSAPDMGLVKRAMGAARKEGIESRCISLIARHDIELESIPDQRRVVTNDFYPAAARGVVGGGASGLLVGLVAIVIPPLGLTLAGVGAMTLIGATMGAWASALAGASLPDPVRRKFEHEIEQGSILVVLDGKREVMPHVDLVMHDLGLVRLPFEQPTMLT</sequence>
<keyword evidence="1" id="KW-0472">Membrane</keyword>
<keyword evidence="1" id="KW-0812">Transmembrane</keyword>
<evidence type="ECO:0000256" key="1">
    <source>
        <dbReference type="SAM" id="Phobius"/>
    </source>
</evidence>
<feature type="transmembrane region" description="Helical" evidence="1">
    <location>
        <begin position="87"/>
        <end position="111"/>
    </location>
</feature>
<proteinExistence type="predicted"/>
<evidence type="ECO:0000313" key="2">
    <source>
        <dbReference type="EMBL" id="TCI12920.1"/>
    </source>
</evidence>
<keyword evidence="3" id="KW-1185">Reference proteome</keyword>
<organism evidence="2 3">
    <name type="scientific">Dyella soli</name>
    <dbReference type="NCBI Taxonomy" id="522319"/>
    <lineage>
        <taxon>Bacteria</taxon>
        <taxon>Pseudomonadati</taxon>
        <taxon>Pseudomonadota</taxon>
        <taxon>Gammaproteobacteria</taxon>
        <taxon>Lysobacterales</taxon>
        <taxon>Rhodanobacteraceae</taxon>
        <taxon>Dyella</taxon>
    </lineage>
</organism>
<dbReference type="EMBL" id="SJTG01000001">
    <property type="protein sequence ID" value="TCI12920.1"/>
    <property type="molecule type" value="Genomic_DNA"/>
</dbReference>
<dbReference type="AlphaFoldDB" id="A0A4R0Z3I6"/>
<name>A0A4R0Z3I6_9GAMM</name>
<reference evidence="2 3" key="1">
    <citation type="submission" date="2019-02" db="EMBL/GenBank/DDBJ databases">
        <title>Dyella amyloliquefaciens sp. nov., isolated from forest soil.</title>
        <authorList>
            <person name="Gao Z.-H."/>
            <person name="Qiu L.-H."/>
        </authorList>
    </citation>
    <scope>NUCLEOTIDE SEQUENCE [LARGE SCALE GENOMIC DNA]</scope>
    <source>
        <strain evidence="2 3">KACC 12747</strain>
    </source>
</reference>
<feature type="transmembrane region" description="Helical" evidence="1">
    <location>
        <begin position="59"/>
        <end position="81"/>
    </location>
</feature>
<protein>
    <recommendedName>
        <fullName evidence="4">DUF1269 domain-containing protein</fullName>
    </recommendedName>
</protein>
<dbReference type="Proteomes" id="UP000291822">
    <property type="component" value="Unassembled WGS sequence"/>
</dbReference>
<dbReference type="RefSeq" id="WP_131150299.1">
    <property type="nucleotide sequence ID" value="NZ_SJTG01000001.1"/>
</dbReference>
<accession>A0A4R0Z3I6</accession>